<keyword evidence="1" id="KW-0805">Transcription regulation</keyword>
<evidence type="ECO:0000259" key="4">
    <source>
        <dbReference type="PROSITE" id="PS01124"/>
    </source>
</evidence>
<proteinExistence type="predicted"/>
<dbReference type="PANTHER" id="PTHR43280">
    <property type="entry name" value="ARAC-FAMILY TRANSCRIPTIONAL REGULATOR"/>
    <property type="match status" value="1"/>
</dbReference>
<name>A0ABW7N7U6_9BACT</name>
<accession>A0ABW7N7U6</accession>
<keyword evidence="2" id="KW-0238">DNA-binding</keyword>
<dbReference type="Pfam" id="PF12833">
    <property type="entry name" value="HTH_18"/>
    <property type="match status" value="1"/>
</dbReference>
<dbReference type="PRINTS" id="PR00032">
    <property type="entry name" value="HTHARAC"/>
</dbReference>
<comment type="caution">
    <text evidence="5">The sequence shown here is derived from an EMBL/GenBank/DDBJ whole genome shotgun (WGS) entry which is preliminary data.</text>
</comment>
<reference evidence="5 6" key="1">
    <citation type="journal article" date="2013" name="Int. J. Syst. Evol. Microbiol.">
        <title>Marinoscillum luteum sp. nov., isolated from marine sediment.</title>
        <authorList>
            <person name="Cha I.T."/>
            <person name="Park S.J."/>
            <person name="Kim S.J."/>
            <person name="Kim J.G."/>
            <person name="Jung M.Y."/>
            <person name="Shin K.S."/>
            <person name="Kwon K.K."/>
            <person name="Yang S.H."/>
            <person name="Seo Y.S."/>
            <person name="Rhee S.K."/>
        </authorList>
    </citation>
    <scope>NUCLEOTIDE SEQUENCE [LARGE SCALE GENOMIC DNA]</scope>
    <source>
        <strain evidence="5 6">KCTC 23939</strain>
    </source>
</reference>
<feature type="domain" description="HTH araC/xylS-type" evidence="4">
    <location>
        <begin position="176"/>
        <end position="286"/>
    </location>
</feature>
<dbReference type="PROSITE" id="PS01124">
    <property type="entry name" value="HTH_ARAC_FAMILY_2"/>
    <property type="match status" value="1"/>
</dbReference>
<dbReference type="SUPFAM" id="SSF46689">
    <property type="entry name" value="Homeodomain-like"/>
    <property type="match status" value="1"/>
</dbReference>
<dbReference type="InterPro" id="IPR018060">
    <property type="entry name" value="HTH_AraC"/>
</dbReference>
<evidence type="ECO:0000256" key="1">
    <source>
        <dbReference type="ARBA" id="ARBA00023015"/>
    </source>
</evidence>
<evidence type="ECO:0000256" key="2">
    <source>
        <dbReference type="ARBA" id="ARBA00023125"/>
    </source>
</evidence>
<evidence type="ECO:0000313" key="5">
    <source>
        <dbReference type="EMBL" id="MFH6983579.1"/>
    </source>
</evidence>
<gene>
    <name evidence="5" type="ORF">ACHKAR_09025</name>
</gene>
<dbReference type="Proteomes" id="UP001610063">
    <property type="component" value="Unassembled WGS sequence"/>
</dbReference>
<evidence type="ECO:0000256" key="3">
    <source>
        <dbReference type="ARBA" id="ARBA00023163"/>
    </source>
</evidence>
<dbReference type="SMART" id="SM00342">
    <property type="entry name" value="HTH_ARAC"/>
    <property type="match status" value="1"/>
</dbReference>
<dbReference type="InterPro" id="IPR020449">
    <property type="entry name" value="Tscrpt_reg_AraC-type_HTH"/>
</dbReference>
<evidence type="ECO:0000313" key="6">
    <source>
        <dbReference type="Proteomes" id="UP001610063"/>
    </source>
</evidence>
<dbReference type="PANTHER" id="PTHR43280:SF32">
    <property type="entry name" value="TRANSCRIPTIONAL REGULATORY PROTEIN"/>
    <property type="match status" value="1"/>
</dbReference>
<keyword evidence="3" id="KW-0804">Transcription</keyword>
<organism evidence="5 6">
    <name type="scientific">Marinoscillum luteum</name>
    <dbReference type="NCBI Taxonomy" id="861051"/>
    <lineage>
        <taxon>Bacteria</taxon>
        <taxon>Pseudomonadati</taxon>
        <taxon>Bacteroidota</taxon>
        <taxon>Cytophagia</taxon>
        <taxon>Cytophagales</taxon>
        <taxon>Reichenbachiellaceae</taxon>
        <taxon>Marinoscillum</taxon>
    </lineage>
</organism>
<dbReference type="Gene3D" id="1.10.10.60">
    <property type="entry name" value="Homeodomain-like"/>
    <property type="match status" value="1"/>
</dbReference>
<sequence length="290" mass="34035">MEQPDDQNSGFTFTIHYLQDTFKKLPVKSVPFRPNYFSFLFVKDAFGNYTIDDKLFEVAPLTVYFTNPGNYRMFETYKVVDMCLITFDEPFLKEYVHADVYTHFAFLLTETVAPRTLSTEQFTMIEKIYRLIHEHHFSRSPYKTQIVGSLIVTLLLKIKEYFFQDYNPINEGNRSSQIVKTFKQNLESHFRELAEGKVKLQLRVQDFADMQSLHSNYLSRVIASKTGKSISNWIAERLVIEAKVLLQDQHLSVKEVSGRLGFSEAPHFSNHFKKHTGLSPVQYRKEYFDK</sequence>
<dbReference type="EMBL" id="JBIPKE010000015">
    <property type="protein sequence ID" value="MFH6983579.1"/>
    <property type="molecule type" value="Genomic_DNA"/>
</dbReference>
<dbReference type="InterPro" id="IPR009057">
    <property type="entry name" value="Homeodomain-like_sf"/>
</dbReference>
<keyword evidence="6" id="KW-1185">Reference proteome</keyword>
<protein>
    <submittedName>
        <fullName evidence="5">Helix-turn-helix domain-containing protein</fullName>
    </submittedName>
</protein>